<proteinExistence type="predicted"/>
<dbReference type="GO" id="GO:0005524">
    <property type="term" value="F:ATP binding"/>
    <property type="evidence" value="ECO:0007669"/>
    <property type="project" value="InterPro"/>
</dbReference>
<reference evidence="2 3" key="1">
    <citation type="journal article" date="2015" name="Stand. Genomic Sci.">
        <title>Genomic Encyclopedia of Bacterial and Archaeal Type Strains, Phase III: the genomes of soil and plant-associated and newly described type strains.</title>
        <authorList>
            <person name="Whitman W.B."/>
            <person name="Woyke T."/>
            <person name="Klenk H.P."/>
            <person name="Zhou Y."/>
            <person name="Lilburn T.G."/>
            <person name="Beck B.J."/>
            <person name="De Vos P."/>
            <person name="Vandamme P."/>
            <person name="Eisen J.A."/>
            <person name="Garrity G."/>
            <person name="Hugenholtz P."/>
            <person name="Kyrpides N.C."/>
        </authorList>
    </citation>
    <scope>NUCLEOTIDE SEQUENCE [LARGE SCALE GENOMIC DNA]</scope>
    <source>
        <strain evidence="2 3">A3</strain>
    </source>
</reference>
<dbReference type="PANTHER" id="PTHR40396">
    <property type="entry name" value="ATPASE-LIKE PROTEIN"/>
    <property type="match status" value="1"/>
</dbReference>
<dbReference type="RefSeq" id="WP_131992174.1">
    <property type="nucleotide sequence ID" value="NZ_SLWQ01000001.1"/>
</dbReference>
<dbReference type="GO" id="GO:0016887">
    <property type="term" value="F:ATP hydrolysis activity"/>
    <property type="evidence" value="ECO:0007669"/>
    <property type="project" value="InterPro"/>
</dbReference>
<dbReference type="PIRSF" id="PIRSF029347">
    <property type="entry name" value="RecF"/>
    <property type="match status" value="1"/>
</dbReference>
<dbReference type="Pfam" id="PF13304">
    <property type="entry name" value="AAA_21"/>
    <property type="match status" value="1"/>
</dbReference>
<dbReference type="InterPro" id="IPR003959">
    <property type="entry name" value="ATPase_AAA_core"/>
</dbReference>
<organism evidence="2 3">
    <name type="scientific">Dokdonella fugitiva</name>
    <dbReference type="NCBI Taxonomy" id="328517"/>
    <lineage>
        <taxon>Bacteria</taxon>
        <taxon>Pseudomonadati</taxon>
        <taxon>Pseudomonadota</taxon>
        <taxon>Gammaproteobacteria</taxon>
        <taxon>Lysobacterales</taxon>
        <taxon>Rhodanobacteraceae</taxon>
        <taxon>Dokdonella</taxon>
    </lineage>
</organism>
<dbReference type="AlphaFoldDB" id="A0A4R2IDU7"/>
<dbReference type="Proteomes" id="UP000294862">
    <property type="component" value="Unassembled WGS sequence"/>
</dbReference>
<dbReference type="InterPro" id="IPR027417">
    <property type="entry name" value="P-loop_NTPase"/>
</dbReference>
<comment type="caution">
    <text evidence="2">The sequence shown here is derived from an EMBL/GenBank/DDBJ whole genome shotgun (WGS) entry which is preliminary data.</text>
</comment>
<evidence type="ECO:0000259" key="1">
    <source>
        <dbReference type="Pfam" id="PF13304"/>
    </source>
</evidence>
<feature type="domain" description="ATPase AAA-type core" evidence="1">
    <location>
        <begin position="27"/>
        <end position="344"/>
    </location>
</feature>
<keyword evidence="3" id="KW-1185">Reference proteome</keyword>
<dbReference type="SUPFAM" id="SSF52540">
    <property type="entry name" value="P-loop containing nucleoside triphosphate hydrolases"/>
    <property type="match status" value="1"/>
</dbReference>
<dbReference type="OrthoDB" id="9815944at2"/>
<sequence>MKIEYIKLKNFRAFRDVALRDIPDFCVLVGANGAGKSTLFSAFGFLRDAMSTNVTAALGRLGGSRGFQEVRSRGCPGPIEVELKIRADIGRDRTSLITYELAIDEVNGRPIVAREILKYRRGSGGKPWHFLDFSNGQGEAVTNELESVTDERQLKREHQVLRSPDILAIKGLAQFERFPAAVALGSLIENWHLSDFHISRARPEQETGYAEHLSREGENLSLVIEYLHKQHPAVFRKVLDRLTKCVPGITSVESKTTEEGRVLLRFQDGAFEDPFLARYVSDGTIKMLAYLVLLYDPAPHPLLCVEEPENQLYPSLLWDLAEEFRAYAARGGQVFVSTHSPDFLNAIRPDEVFWLAKTHGYTSIRRASEDTQVKALIDEGDQLGYLWKQGMFQGVDPT</sequence>
<name>A0A4R2IDU7_9GAMM</name>
<protein>
    <submittedName>
        <fullName evidence="2">Putative ATPase</fullName>
    </submittedName>
</protein>
<dbReference type="Gene3D" id="3.40.50.300">
    <property type="entry name" value="P-loop containing nucleotide triphosphate hydrolases"/>
    <property type="match status" value="1"/>
</dbReference>
<accession>A0A4R2IDU7</accession>
<evidence type="ECO:0000313" key="2">
    <source>
        <dbReference type="EMBL" id="TCO42803.1"/>
    </source>
</evidence>
<dbReference type="EMBL" id="SLWQ01000001">
    <property type="protein sequence ID" value="TCO42803.1"/>
    <property type="molecule type" value="Genomic_DNA"/>
</dbReference>
<dbReference type="InterPro" id="IPR014555">
    <property type="entry name" value="RecF-like"/>
</dbReference>
<dbReference type="PANTHER" id="PTHR40396:SF1">
    <property type="entry name" value="ATPASE AAA-TYPE CORE DOMAIN-CONTAINING PROTEIN"/>
    <property type="match status" value="1"/>
</dbReference>
<evidence type="ECO:0000313" key="3">
    <source>
        <dbReference type="Proteomes" id="UP000294862"/>
    </source>
</evidence>
<gene>
    <name evidence="2" type="ORF">EV148_101209</name>
</gene>